<evidence type="ECO:0000256" key="10">
    <source>
        <dbReference type="SAM" id="Phobius"/>
    </source>
</evidence>
<evidence type="ECO:0000256" key="6">
    <source>
        <dbReference type="ARBA" id="ARBA00022840"/>
    </source>
</evidence>
<evidence type="ECO:0000256" key="8">
    <source>
        <dbReference type="ARBA" id="ARBA00023136"/>
    </source>
</evidence>
<evidence type="ECO:0000256" key="4">
    <source>
        <dbReference type="ARBA" id="ARBA00022692"/>
    </source>
</evidence>
<keyword evidence="13" id="KW-1185">Reference proteome</keyword>
<dbReference type="InterPro" id="IPR003439">
    <property type="entry name" value="ABC_transporter-like_ATP-bd"/>
</dbReference>
<dbReference type="InterPro" id="IPR043926">
    <property type="entry name" value="ABCG_dom"/>
</dbReference>
<dbReference type="PANTHER" id="PTHR48041:SF129">
    <property type="entry name" value="PROTEIN WHITE"/>
    <property type="match status" value="1"/>
</dbReference>
<dbReference type="InterPro" id="IPR017871">
    <property type="entry name" value="ABC_transporter-like_CS"/>
</dbReference>
<comment type="subcellular location">
    <subcellularLocation>
        <location evidence="1">Membrane</location>
        <topology evidence="1">Multi-pass membrane protein</topology>
    </subcellularLocation>
</comment>
<gene>
    <name evidence="12" type="ORF">B4U80_11157</name>
</gene>
<evidence type="ECO:0000313" key="12">
    <source>
        <dbReference type="EMBL" id="RWS22138.1"/>
    </source>
</evidence>
<feature type="transmembrane region" description="Helical" evidence="10">
    <location>
        <begin position="454"/>
        <end position="476"/>
    </location>
</feature>
<dbReference type="Proteomes" id="UP000288716">
    <property type="component" value="Unassembled WGS sequence"/>
</dbReference>
<dbReference type="InterPro" id="IPR013525">
    <property type="entry name" value="ABC2_TM"/>
</dbReference>
<feature type="transmembrane region" description="Helical" evidence="10">
    <location>
        <begin position="423"/>
        <end position="447"/>
    </location>
</feature>
<keyword evidence="4 10" id="KW-0812">Transmembrane</keyword>
<feature type="domain" description="ABC transporter" evidence="11">
    <location>
        <begin position="1"/>
        <end position="223"/>
    </location>
</feature>
<dbReference type="PANTHER" id="PTHR48041">
    <property type="entry name" value="ABC TRANSPORTER G FAMILY MEMBER 28"/>
    <property type="match status" value="1"/>
</dbReference>
<dbReference type="InterPro" id="IPR027417">
    <property type="entry name" value="P-loop_NTPase"/>
</dbReference>
<feature type="transmembrane region" description="Helical" evidence="10">
    <location>
        <begin position="313"/>
        <end position="334"/>
    </location>
</feature>
<feature type="non-terminal residue" evidence="12">
    <location>
        <position position="1"/>
    </location>
</feature>
<keyword evidence="3" id="KW-0813">Transport</keyword>
<dbReference type="GO" id="GO:0016887">
    <property type="term" value="F:ATP hydrolysis activity"/>
    <property type="evidence" value="ECO:0007669"/>
    <property type="project" value="InterPro"/>
</dbReference>
<name>A0A443S3L8_9ACAR</name>
<dbReference type="Pfam" id="PF19055">
    <property type="entry name" value="ABC2_membrane_7"/>
    <property type="match status" value="1"/>
</dbReference>
<dbReference type="Gene3D" id="3.40.50.300">
    <property type="entry name" value="P-loop containing nucleotide triphosphate hydrolases"/>
    <property type="match status" value="1"/>
</dbReference>
<accession>A0A443S3L8</accession>
<dbReference type="STRING" id="299467.A0A443S3L8"/>
<evidence type="ECO:0000259" key="11">
    <source>
        <dbReference type="PROSITE" id="PS50893"/>
    </source>
</evidence>
<comment type="caution">
    <text evidence="12">The sequence shown here is derived from an EMBL/GenBank/DDBJ whole genome shotgun (WGS) entry which is preliminary data.</text>
</comment>
<keyword evidence="6" id="KW-0067">ATP-binding</keyword>
<evidence type="ECO:0000256" key="9">
    <source>
        <dbReference type="ARBA" id="ARBA00039188"/>
    </source>
</evidence>
<evidence type="ECO:0000256" key="7">
    <source>
        <dbReference type="ARBA" id="ARBA00022989"/>
    </source>
</evidence>
<dbReference type="InterPro" id="IPR003593">
    <property type="entry name" value="AAA+_ATPase"/>
</dbReference>
<keyword evidence="7 10" id="KW-1133">Transmembrane helix</keyword>
<dbReference type="OrthoDB" id="6716308at2759"/>
<dbReference type="PROSITE" id="PS50893">
    <property type="entry name" value="ABC_TRANSPORTER_2"/>
    <property type="match status" value="1"/>
</dbReference>
<dbReference type="PROSITE" id="PS00211">
    <property type="entry name" value="ABC_TRANSPORTER_1"/>
    <property type="match status" value="1"/>
</dbReference>
<dbReference type="GO" id="GO:0005886">
    <property type="term" value="C:plasma membrane"/>
    <property type="evidence" value="ECO:0007669"/>
    <property type="project" value="TreeGrafter"/>
</dbReference>
<dbReference type="GO" id="GO:0030659">
    <property type="term" value="C:cytoplasmic vesicle membrane"/>
    <property type="evidence" value="ECO:0007669"/>
    <property type="project" value="TreeGrafter"/>
</dbReference>
<dbReference type="VEuPathDB" id="VectorBase:LDEU009902"/>
<organism evidence="12 13">
    <name type="scientific">Leptotrombidium deliense</name>
    <dbReference type="NCBI Taxonomy" id="299467"/>
    <lineage>
        <taxon>Eukaryota</taxon>
        <taxon>Metazoa</taxon>
        <taxon>Ecdysozoa</taxon>
        <taxon>Arthropoda</taxon>
        <taxon>Chelicerata</taxon>
        <taxon>Arachnida</taxon>
        <taxon>Acari</taxon>
        <taxon>Acariformes</taxon>
        <taxon>Trombidiformes</taxon>
        <taxon>Prostigmata</taxon>
        <taxon>Anystina</taxon>
        <taxon>Parasitengona</taxon>
        <taxon>Trombiculoidea</taxon>
        <taxon>Trombiculidae</taxon>
        <taxon>Leptotrombidium</taxon>
    </lineage>
</organism>
<dbReference type="InterPro" id="IPR050352">
    <property type="entry name" value="ABCG_transporters"/>
</dbReference>
<dbReference type="EMBL" id="NCKV01009713">
    <property type="protein sequence ID" value="RWS22138.1"/>
    <property type="molecule type" value="Genomic_DNA"/>
</dbReference>
<sequence length="589" mass="66271">SGQIKPGQMLATMGASGAGKTTLLNVLTARNLRLVEVEGTVKLNDREADLDSIKAFSAYVQQDDLFLGTLTVREHLKFQAMLRMEKHYTRAERKVRVESVMQELGLNKCADNLIGYPGRIKGISGGERKRLAFASEVLTNPSIFICDEPTSGLDSYMAEQVIQVLHSMAQAGRTIMCTIHQPSSEVFALFNQLLLLADGRVAYMGDVNSAIDFFSSLGHKCPSNFNPADFFIQKLAIVPGNETDCRKKVNAICDTYANSNYYKETMPREEQYPRAGSTFSSPQRRKLVYKATWFRQFYEVYKRATINIKREPIITVVRSFQTILVAVILGLIFLDLKVDQRGITNINGALFLILMTMTFQNTFSAITTFCMELPIFLREHHNAIYRVSSYFWAKTMAELPVFIILPIVFVAIFYWMVELNPGFNVFCANVLIAILVANCACSFGYLVSCVSNNMTIALSIAPPILGPLVIFGGYFLKNTSVPVYFIWLKYLSWFHFANEAAVVNQWQNIRNISCAGSDNPTIFTHVNSSSSYEADYDDIGCIRTGNQVILSFEYQKDNYYRDIGLLFVLVIGYRIAAFIALCVKARNKA</sequence>
<evidence type="ECO:0000256" key="2">
    <source>
        <dbReference type="ARBA" id="ARBA00005814"/>
    </source>
</evidence>
<dbReference type="AlphaFoldDB" id="A0A443S3L8"/>
<dbReference type="CDD" id="cd03213">
    <property type="entry name" value="ABCG_EPDR"/>
    <property type="match status" value="1"/>
</dbReference>
<proteinExistence type="inferred from homology"/>
<feature type="transmembrane region" description="Helical" evidence="10">
    <location>
        <begin position="397"/>
        <end position="417"/>
    </location>
</feature>
<dbReference type="SUPFAM" id="SSF52540">
    <property type="entry name" value="P-loop containing nucleoside triphosphate hydrolases"/>
    <property type="match status" value="1"/>
</dbReference>
<dbReference type="GO" id="GO:0140359">
    <property type="term" value="F:ABC-type transporter activity"/>
    <property type="evidence" value="ECO:0007669"/>
    <property type="project" value="InterPro"/>
</dbReference>
<feature type="transmembrane region" description="Helical" evidence="10">
    <location>
        <begin position="346"/>
        <end position="377"/>
    </location>
</feature>
<evidence type="ECO:0000256" key="5">
    <source>
        <dbReference type="ARBA" id="ARBA00022741"/>
    </source>
</evidence>
<feature type="transmembrane region" description="Helical" evidence="10">
    <location>
        <begin position="563"/>
        <end position="583"/>
    </location>
</feature>
<reference evidence="12 13" key="1">
    <citation type="journal article" date="2018" name="Gigascience">
        <title>Genomes of trombidid mites reveal novel predicted allergens and laterally-transferred genes associated with secondary metabolism.</title>
        <authorList>
            <person name="Dong X."/>
            <person name="Chaisiri K."/>
            <person name="Xia D."/>
            <person name="Armstrong S.D."/>
            <person name="Fang Y."/>
            <person name="Donnelly M.J."/>
            <person name="Kadowaki T."/>
            <person name="McGarry J.W."/>
            <person name="Darby A.C."/>
            <person name="Makepeace B.L."/>
        </authorList>
    </citation>
    <scope>NUCLEOTIDE SEQUENCE [LARGE SCALE GENOMIC DNA]</scope>
    <source>
        <strain evidence="12">UoL-UT</strain>
    </source>
</reference>
<dbReference type="Pfam" id="PF00005">
    <property type="entry name" value="ABC_tran"/>
    <property type="match status" value="1"/>
</dbReference>
<evidence type="ECO:0000256" key="1">
    <source>
        <dbReference type="ARBA" id="ARBA00004141"/>
    </source>
</evidence>
<dbReference type="SMART" id="SM00382">
    <property type="entry name" value="AAA"/>
    <property type="match status" value="1"/>
</dbReference>
<keyword evidence="8 10" id="KW-0472">Membrane</keyword>
<evidence type="ECO:0000256" key="3">
    <source>
        <dbReference type="ARBA" id="ARBA00022448"/>
    </source>
</evidence>
<keyword evidence="5" id="KW-0547">Nucleotide-binding</keyword>
<comment type="similarity">
    <text evidence="2">Belongs to the ABC transporter superfamily. ABCG family. Eye pigment precursor importer (TC 3.A.1.204) subfamily.</text>
</comment>
<dbReference type="GO" id="GO:0005524">
    <property type="term" value="F:ATP binding"/>
    <property type="evidence" value="ECO:0007669"/>
    <property type="project" value="UniProtKB-KW"/>
</dbReference>
<protein>
    <recommendedName>
        <fullName evidence="9">Protein white</fullName>
    </recommendedName>
</protein>
<evidence type="ECO:0000313" key="13">
    <source>
        <dbReference type="Proteomes" id="UP000288716"/>
    </source>
</evidence>
<dbReference type="Pfam" id="PF01061">
    <property type="entry name" value="ABC2_membrane"/>
    <property type="match status" value="1"/>
</dbReference>